<accession>A0ABX2ICN3</accession>
<keyword evidence="3 9" id="KW-0812">Transmembrane</keyword>
<evidence type="ECO:0000256" key="3">
    <source>
        <dbReference type="ARBA" id="ARBA00022692"/>
    </source>
</evidence>
<dbReference type="SMART" id="SM00283">
    <property type="entry name" value="MA"/>
    <property type="match status" value="1"/>
</dbReference>
<dbReference type="Gene3D" id="3.30.450.20">
    <property type="entry name" value="PAS domain"/>
    <property type="match status" value="1"/>
</dbReference>
<evidence type="ECO:0000256" key="7">
    <source>
        <dbReference type="ARBA" id="ARBA00029447"/>
    </source>
</evidence>
<dbReference type="CDD" id="cd18774">
    <property type="entry name" value="PDC2_HK_sensor"/>
    <property type="match status" value="1"/>
</dbReference>
<dbReference type="RefSeq" id="WP_170020689.1">
    <property type="nucleotide sequence ID" value="NZ_JABCSC020000001.1"/>
</dbReference>
<dbReference type="Pfam" id="PF17200">
    <property type="entry name" value="sCache_2"/>
    <property type="match status" value="1"/>
</dbReference>
<reference evidence="11 12" key="1">
    <citation type="submission" date="2020-06" db="EMBL/GenBank/DDBJ databases">
        <title>Draft genome of Uliginosibacterium sp. IMCC34675.</title>
        <authorList>
            <person name="Song J."/>
        </authorList>
    </citation>
    <scope>NUCLEOTIDE SEQUENCE [LARGE SCALE GENOMIC DNA]</scope>
    <source>
        <strain evidence="11 12">IMCC34675</strain>
    </source>
</reference>
<dbReference type="CDD" id="cd11386">
    <property type="entry name" value="MCP_signal"/>
    <property type="match status" value="1"/>
</dbReference>
<protein>
    <submittedName>
        <fullName evidence="11">Methyl-accepting chemotaxis protein</fullName>
    </submittedName>
</protein>
<feature type="domain" description="Methyl-accepting transducer" evidence="10">
    <location>
        <begin position="272"/>
        <end position="508"/>
    </location>
</feature>
<evidence type="ECO:0000256" key="4">
    <source>
        <dbReference type="ARBA" id="ARBA00022989"/>
    </source>
</evidence>
<evidence type="ECO:0000256" key="8">
    <source>
        <dbReference type="PROSITE-ProRule" id="PRU00284"/>
    </source>
</evidence>
<proteinExistence type="inferred from homology"/>
<dbReference type="Proteomes" id="UP000778523">
    <property type="component" value="Unassembled WGS sequence"/>
</dbReference>
<dbReference type="SMART" id="SM01049">
    <property type="entry name" value="Cache_2"/>
    <property type="match status" value="1"/>
</dbReference>
<keyword evidence="2" id="KW-1003">Cell membrane</keyword>
<dbReference type="PANTHER" id="PTHR32089:SF119">
    <property type="entry name" value="METHYL-ACCEPTING CHEMOTAXIS PROTEIN CTPL"/>
    <property type="match status" value="1"/>
</dbReference>
<organism evidence="11 12">
    <name type="scientific">Uliginosibacterium aquaticum</name>
    <dbReference type="NCBI Taxonomy" id="2731212"/>
    <lineage>
        <taxon>Bacteria</taxon>
        <taxon>Pseudomonadati</taxon>
        <taxon>Pseudomonadota</taxon>
        <taxon>Betaproteobacteria</taxon>
        <taxon>Rhodocyclales</taxon>
        <taxon>Zoogloeaceae</taxon>
        <taxon>Uliginosibacterium</taxon>
    </lineage>
</organism>
<dbReference type="PROSITE" id="PS50111">
    <property type="entry name" value="CHEMOTAXIS_TRANSDUC_2"/>
    <property type="match status" value="1"/>
</dbReference>
<dbReference type="PANTHER" id="PTHR32089">
    <property type="entry name" value="METHYL-ACCEPTING CHEMOTAXIS PROTEIN MCPB"/>
    <property type="match status" value="1"/>
</dbReference>
<keyword evidence="12" id="KW-1185">Reference proteome</keyword>
<dbReference type="Gene3D" id="1.10.287.950">
    <property type="entry name" value="Methyl-accepting chemotaxis protein"/>
    <property type="match status" value="1"/>
</dbReference>
<evidence type="ECO:0000313" key="12">
    <source>
        <dbReference type="Proteomes" id="UP000778523"/>
    </source>
</evidence>
<evidence type="ECO:0000256" key="6">
    <source>
        <dbReference type="ARBA" id="ARBA00023224"/>
    </source>
</evidence>
<dbReference type="InterPro" id="IPR004089">
    <property type="entry name" value="MCPsignal_dom"/>
</dbReference>
<gene>
    <name evidence="11" type="ORF">HJ583_004040</name>
</gene>
<name>A0ABX2ICN3_9RHOO</name>
<evidence type="ECO:0000256" key="1">
    <source>
        <dbReference type="ARBA" id="ARBA00004651"/>
    </source>
</evidence>
<comment type="subcellular location">
    <subcellularLocation>
        <location evidence="1">Cell membrane</location>
        <topology evidence="1">Multi-pass membrane protein</topology>
    </subcellularLocation>
</comment>
<comment type="similarity">
    <text evidence="7">Belongs to the methyl-accepting chemotaxis (MCP) protein family.</text>
</comment>
<evidence type="ECO:0000259" key="10">
    <source>
        <dbReference type="PROSITE" id="PS50111"/>
    </source>
</evidence>
<sequence length="544" mass="57714">MLALDKLQVRTRLALVIAAALAGLLLLAGFALIESRSTVMRGHEERIRHLVETATGIVQHYRALETSGKLSRTEAQTQAKEALRTPRFAKDDYFFIYDFDGRGVMVAGAPKLEDQDMRGKTDANGFKLWDAIAATGKGGAGFIRYQFPRAGQTVALPKLAYVAGVAEWQWVVGTGVYVDDVNEVLLGQALHFGGVALLALLLTGVIGGLVAQRIVRQLGGEPAELMRIMQRAAAGDLSTRFQISGGDSSSVLAQLKLMLDGIGGLIREINAGSAKLNTSASEIARTSHEVSSAANQQSEATSAMAAGIEEMTVSVNHIADNAHQTENESRQASELGREGEQRAASAVSVISEIASTVQQAGERIDGLLKRTDEIGSIADVIKEIASQTNLLALNAAIEAARAGEQGRGFAVVADEVRKLAERTTNATAEIAGMVGAIQSDTRDAVKVMESAMPQVQAGVASTEAAAQSLRAMRQGAEETLSRIREVANATREQGQASNSIAQQVERVAQMVEETSRAVAGSAETARQLEALAQTLQHSVSRFTV</sequence>
<evidence type="ECO:0000256" key="5">
    <source>
        <dbReference type="ARBA" id="ARBA00023136"/>
    </source>
</evidence>
<dbReference type="InterPro" id="IPR033480">
    <property type="entry name" value="sCache_2"/>
</dbReference>
<comment type="caution">
    <text evidence="11">The sequence shown here is derived from an EMBL/GenBank/DDBJ whole genome shotgun (WGS) entry which is preliminary data.</text>
</comment>
<dbReference type="InterPro" id="IPR004090">
    <property type="entry name" value="Chemotax_Me-accpt_rcpt"/>
</dbReference>
<dbReference type="Pfam" id="PF00015">
    <property type="entry name" value="MCPsignal"/>
    <property type="match status" value="1"/>
</dbReference>
<dbReference type="SUPFAM" id="SSF58104">
    <property type="entry name" value="Methyl-accepting chemotaxis protein (MCP) signaling domain"/>
    <property type="match status" value="1"/>
</dbReference>
<evidence type="ECO:0000256" key="2">
    <source>
        <dbReference type="ARBA" id="ARBA00022475"/>
    </source>
</evidence>
<dbReference type="PRINTS" id="PR00260">
    <property type="entry name" value="CHEMTRNSDUCR"/>
</dbReference>
<evidence type="ECO:0000313" key="11">
    <source>
        <dbReference type="EMBL" id="NSL54186.1"/>
    </source>
</evidence>
<dbReference type="EMBL" id="JABCSC020000001">
    <property type="protein sequence ID" value="NSL54186.1"/>
    <property type="molecule type" value="Genomic_DNA"/>
</dbReference>
<keyword evidence="6 8" id="KW-0807">Transducer</keyword>
<keyword evidence="5 9" id="KW-0472">Membrane</keyword>
<keyword evidence="4 9" id="KW-1133">Transmembrane helix</keyword>
<evidence type="ECO:0000256" key="9">
    <source>
        <dbReference type="SAM" id="Phobius"/>
    </source>
</evidence>
<feature type="transmembrane region" description="Helical" evidence="9">
    <location>
        <begin position="12"/>
        <end position="33"/>
    </location>
</feature>